<evidence type="ECO:0000313" key="1">
    <source>
        <dbReference type="EMBL" id="GAG85039.1"/>
    </source>
</evidence>
<sequence length="164" mass="17688">MERRVSQCGLLFTFTLNTTYSCGQFVDGTFWVIDPGGGVGVSAISPAYSGQRHGYMVNNNGGRIPWVQSLDSRLNVGGWNPVTFTAPPALSPLILTPGDVLFKIESTSYSACLGNNSVTCIKDNTALTVLGVDPTIACDEPFRPTWNGNSRTIYCWDDVDIAAQ</sequence>
<protein>
    <submittedName>
        <fullName evidence="1">Uncharacterized protein</fullName>
    </submittedName>
</protein>
<dbReference type="AlphaFoldDB" id="X1AQI9"/>
<name>X1AQI9_9ZZZZ</name>
<feature type="non-terminal residue" evidence="1">
    <location>
        <position position="164"/>
    </location>
</feature>
<gene>
    <name evidence="1" type="ORF">S01H4_26458</name>
</gene>
<dbReference type="EMBL" id="BART01012762">
    <property type="protein sequence ID" value="GAG85039.1"/>
    <property type="molecule type" value="Genomic_DNA"/>
</dbReference>
<accession>X1AQI9</accession>
<reference evidence="1" key="1">
    <citation type="journal article" date="2014" name="Front. Microbiol.">
        <title>High frequency of phylogenetically diverse reductive dehalogenase-homologous genes in deep subseafloor sedimentary metagenomes.</title>
        <authorList>
            <person name="Kawai M."/>
            <person name="Futagami T."/>
            <person name="Toyoda A."/>
            <person name="Takaki Y."/>
            <person name="Nishi S."/>
            <person name="Hori S."/>
            <person name="Arai W."/>
            <person name="Tsubouchi T."/>
            <person name="Morono Y."/>
            <person name="Uchiyama I."/>
            <person name="Ito T."/>
            <person name="Fujiyama A."/>
            <person name="Inagaki F."/>
            <person name="Takami H."/>
        </authorList>
    </citation>
    <scope>NUCLEOTIDE SEQUENCE</scope>
    <source>
        <strain evidence="1">Expedition CK06-06</strain>
    </source>
</reference>
<organism evidence="1">
    <name type="scientific">marine sediment metagenome</name>
    <dbReference type="NCBI Taxonomy" id="412755"/>
    <lineage>
        <taxon>unclassified sequences</taxon>
        <taxon>metagenomes</taxon>
        <taxon>ecological metagenomes</taxon>
    </lineage>
</organism>
<dbReference type="PROSITE" id="PS51257">
    <property type="entry name" value="PROKAR_LIPOPROTEIN"/>
    <property type="match status" value="1"/>
</dbReference>
<proteinExistence type="predicted"/>
<comment type="caution">
    <text evidence="1">The sequence shown here is derived from an EMBL/GenBank/DDBJ whole genome shotgun (WGS) entry which is preliminary data.</text>
</comment>